<evidence type="ECO:0000259" key="1">
    <source>
        <dbReference type="Pfam" id="PF00775"/>
    </source>
</evidence>
<name>A0A840WSD9_9ACTN</name>
<proteinExistence type="predicted"/>
<evidence type="ECO:0000313" key="2">
    <source>
        <dbReference type="EMBL" id="MBB5493048.1"/>
    </source>
</evidence>
<reference evidence="2 3" key="1">
    <citation type="submission" date="2020-08" db="EMBL/GenBank/DDBJ databases">
        <title>Sequencing the genomes of 1000 actinobacteria strains.</title>
        <authorList>
            <person name="Klenk H.-P."/>
        </authorList>
    </citation>
    <scope>NUCLEOTIDE SEQUENCE [LARGE SCALE GENOMIC DNA]</scope>
    <source>
        <strain evidence="2 3">DSM 44598</strain>
    </source>
</reference>
<accession>A0A840WSD9</accession>
<dbReference type="GO" id="GO:0008199">
    <property type="term" value="F:ferric iron binding"/>
    <property type="evidence" value="ECO:0007669"/>
    <property type="project" value="InterPro"/>
</dbReference>
<dbReference type="GO" id="GO:0016702">
    <property type="term" value="F:oxidoreductase activity, acting on single donors with incorporation of molecular oxygen, incorporation of two atoms of oxygen"/>
    <property type="evidence" value="ECO:0007669"/>
    <property type="project" value="InterPro"/>
</dbReference>
<dbReference type="CDD" id="cd03457">
    <property type="entry name" value="intradiol_dioxygenase_like"/>
    <property type="match status" value="1"/>
</dbReference>
<feature type="domain" description="Intradiol ring-cleavage dioxygenases" evidence="1">
    <location>
        <begin position="71"/>
        <end position="183"/>
    </location>
</feature>
<dbReference type="RefSeq" id="WP_184366370.1">
    <property type="nucleotide sequence ID" value="NZ_BAAAKM010000075.1"/>
</dbReference>
<keyword evidence="2" id="KW-0560">Oxidoreductase</keyword>
<dbReference type="PANTHER" id="PTHR34315">
    <property type="match status" value="1"/>
</dbReference>
<dbReference type="SUPFAM" id="SSF49482">
    <property type="entry name" value="Aromatic compound dioxygenase"/>
    <property type="match status" value="1"/>
</dbReference>
<dbReference type="AlphaFoldDB" id="A0A840WSD9"/>
<protein>
    <submittedName>
        <fullName evidence="2">Protocatechuate 3,4-dioxygenase beta subunit</fullName>
    </submittedName>
</protein>
<dbReference type="EMBL" id="JACHDO010000001">
    <property type="protein sequence ID" value="MBB5493048.1"/>
    <property type="molecule type" value="Genomic_DNA"/>
</dbReference>
<dbReference type="Proteomes" id="UP000579647">
    <property type="component" value="Unassembled WGS sequence"/>
</dbReference>
<gene>
    <name evidence="2" type="ORF">HNR07_004185</name>
</gene>
<dbReference type="Pfam" id="PF00775">
    <property type="entry name" value="Dioxygenase_C"/>
    <property type="match status" value="1"/>
</dbReference>
<organism evidence="2 3">
    <name type="scientific">Nocardiopsis metallicus</name>
    <dbReference type="NCBI Taxonomy" id="179819"/>
    <lineage>
        <taxon>Bacteria</taxon>
        <taxon>Bacillati</taxon>
        <taxon>Actinomycetota</taxon>
        <taxon>Actinomycetes</taxon>
        <taxon>Streptosporangiales</taxon>
        <taxon>Nocardiopsidaceae</taxon>
        <taxon>Nocardiopsis</taxon>
    </lineage>
</organism>
<keyword evidence="2" id="KW-0223">Dioxygenase</keyword>
<comment type="caution">
    <text evidence="2">The sequence shown here is derived from an EMBL/GenBank/DDBJ whole genome shotgun (WGS) entry which is preliminary data.</text>
</comment>
<evidence type="ECO:0000313" key="3">
    <source>
        <dbReference type="Proteomes" id="UP000579647"/>
    </source>
</evidence>
<dbReference type="InterPro" id="IPR000627">
    <property type="entry name" value="Intradiol_dOase_C"/>
</dbReference>
<dbReference type="PANTHER" id="PTHR34315:SF1">
    <property type="entry name" value="INTRADIOL RING-CLEAVAGE DIOXYGENASES DOMAIN-CONTAINING PROTEIN-RELATED"/>
    <property type="match status" value="1"/>
</dbReference>
<dbReference type="PROSITE" id="PS51257">
    <property type="entry name" value="PROKAR_LIPOPROTEIN"/>
    <property type="match status" value="1"/>
</dbReference>
<sequence length="237" mass="24715">MPERSGTGWVTTRRAALGAGVTAVGLAACSGPEGADTPGAGVPGTGTAPEATPSCVLTPEGTEEPYYLDLDLVRGDLVEGRPGVPLTLRTTVVDADTCEPLPDASVDIWHADATGVYSGIRSEGTEGENFLRGVQVTDEEGAAEFSTLYPGWYDRRTVHVHVKVHLAGDVVHTGQLYFEDDTNALVAATDPYAGRADRVVVNADDMFSGTIGPENTLRATGSPEAGYRASIVLGVRA</sequence>
<dbReference type="Gene3D" id="2.60.130.10">
    <property type="entry name" value="Aromatic compound dioxygenase"/>
    <property type="match status" value="1"/>
</dbReference>
<dbReference type="InterPro" id="IPR015889">
    <property type="entry name" value="Intradiol_dOase_core"/>
</dbReference>
<keyword evidence="3" id="KW-1185">Reference proteome</keyword>